<name>A0A450WMJ9_9GAMM</name>
<dbReference type="InterPro" id="IPR010985">
    <property type="entry name" value="Ribbon_hlx_hlx"/>
</dbReference>
<accession>A0A450WMJ9</accession>
<proteinExistence type="predicted"/>
<gene>
    <name evidence="1" type="ORF">BECKLPF1236B_GA0070989_11381</name>
</gene>
<reference evidence="1" key="1">
    <citation type="submission" date="2019-02" db="EMBL/GenBank/DDBJ databases">
        <authorList>
            <person name="Gruber-Vodicka R. H."/>
            <person name="Seah K. B. B."/>
        </authorList>
    </citation>
    <scope>NUCLEOTIDE SEQUENCE</scope>
    <source>
        <strain evidence="1">BECK_S313</strain>
    </source>
</reference>
<dbReference type="EMBL" id="CAADFK010000138">
    <property type="protein sequence ID" value="VFK18271.1"/>
    <property type="molecule type" value="Genomic_DNA"/>
</dbReference>
<dbReference type="GO" id="GO:0006355">
    <property type="term" value="P:regulation of DNA-templated transcription"/>
    <property type="evidence" value="ECO:0007669"/>
    <property type="project" value="InterPro"/>
</dbReference>
<organism evidence="1">
    <name type="scientific">Candidatus Kentrum sp. LPFa</name>
    <dbReference type="NCBI Taxonomy" id="2126335"/>
    <lineage>
        <taxon>Bacteria</taxon>
        <taxon>Pseudomonadati</taxon>
        <taxon>Pseudomonadota</taxon>
        <taxon>Gammaproteobacteria</taxon>
        <taxon>Candidatus Kentrum</taxon>
    </lineage>
</organism>
<evidence type="ECO:0000313" key="1">
    <source>
        <dbReference type="EMBL" id="VFK18271.1"/>
    </source>
</evidence>
<evidence type="ECO:0008006" key="2">
    <source>
        <dbReference type="Google" id="ProtNLM"/>
    </source>
</evidence>
<dbReference type="AlphaFoldDB" id="A0A450WMJ9"/>
<sequence length="58" mass="6769">MSAKKRQEKGKDLERIGLRLPARTRQMLERIARQENRNISGQARHYIEHGVARDALSK</sequence>
<protein>
    <recommendedName>
        <fullName evidence="2">Arc-like DNA binding domain-containing protein</fullName>
    </recommendedName>
</protein>
<dbReference type="SUPFAM" id="SSF47598">
    <property type="entry name" value="Ribbon-helix-helix"/>
    <property type="match status" value="1"/>
</dbReference>